<dbReference type="PANTHER" id="PTHR11528">
    <property type="entry name" value="HEAT SHOCK PROTEIN 90 FAMILY MEMBER"/>
    <property type="match status" value="1"/>
</dbReference>
<comment type="caution">
    <text evidence="5">Lacks conserved residue(s) required for the propagation of feature annotation.</text>
</comment>
<dbReference type="Gene3D" id="3.30.565.10">
    <property type="entry name" value="Histidine kinase-like ATPase, C-terminal domain"/>
    <property type="match status" value="1"/>
</dbReference>
<dbReference type="Gene3D" id="3.30.230.80">
    <property type="match status" value="1"/>
</dbReference>
<evidence type="ECO:0000259" key="6">
    <source>
        <dbReference type="SMART" id="SM00387"/>
    </source>
</evidence>
<gene>
    <name evidence="5 7" type="primary">htpG</name>
    <name evidence="7" type="ORF">GCM10022223_03240</name>
</gene>
<evidence type="ECO:0000256" key="3">
    <source>
        <dbReference type="ARBA" id="ARBA00022840"/>
    </source>
</evidence>
<keyword evidence="5" id="KW-0963">Cytoplasm</keyword>
<dbReference type="EMBL" id="BAAAZO010000001">
    <property type="protein sequence ID" value="GAA3591951.1"/>
    <property type="molecule type" value="Genomic_DNA"/>
</dbReference>
<feature type="region of interest" description="A; substrate-binding" evidence="5">
    <location>
        <begin position="1"/>
        <end position="348"/>
    </location>
</feature>
<evidence type="ECO:0000256" key="5">
    <source>
        <dbReference type="HAMAP-Rule" id="MF_00505"/>
    </source>
</evidence>
<dbReference type="PIRSF" id="PIRSF002583">
    <property type="entry name" value="Hsp90"/>
    <property type="match status" value="1"/>
</dbReference>
<dbReference type="InterPro" id="IPR003594">
    <property type="entry name" value="HATPase_dom"/>
</dbReference>
<dbReference type="InterPro" id="IPR036890">
    <property type="entry name" value="HATPase_C_sf"/>
</dbReference>
<dbReference type="SUPFAM" id="SSF54211">
    <property type="entry name" value="Ribosomal protein S5 domain 2-like"/>
    <property type="match status" value="1"/>
</dbReference>
<keyword evidence="5" id="KW-0346">Stress response</keyword>
<dbReference type="NCBIfam" id="NF003555">
    <property type="entry name" value="PRK05218.1"/>
    <property type="match status" value="1"/>
</dbReference>
<dbReference type="HAMAP" id="MF_00505">
    <property type="entry name" value="HSP90"/>
    <property type="match status" value="1"/>
</dbReference>
<dbReference type="InterPro" id="IPR001404">
    <property type="entry name" value="Hsp90_fam"/>
</dbReference>
<name>A0ABP6YWU2_9ACTN</name>
<feature type="region of interest" description="C" evidence="5">
    <location>
        <begin position="563"/>
        <end position="642"/>
    </location>
</feature>
<accession>A0ABP6YWU2</accession>
<comment type="subunit">
    <text evidence="5">Homodimer.</text>
</comment>
<evidence type="ECO:0000256" key="4">
    <source>
        <dbReference type="ARBA" id="ARBA00023186"/>
    </source>
</evidence>
<keyword evidence="8" id="KW-1185">Reference proteome</keyword>
<comment type="caution">
    <text evidence="7">The sequence shown here is derived from an EMBL/GenBank/DDBJ whole genome shotgun (WGS) entry which is preliminary data.</text>
</comment>
<dbReference type="SUPFAM" id="SSF55874">
    <property type="entry name" value="ATPase domain of HSP90 chaperone/DNA topoisomerase II/histidine kinase"/>
    <property type="match status" value="1"/>
</dbReference>
<dbReference type="SMART" id="SM00387">
    <property type="entry name" value="HATPase_c"/>
    <property type="match status" value="1"/>
</dbReference>
<dbReference type="CDD" id="cd16927">
    <property type="entry name" value="HATPase_Hsp90-like"/>
    <property type="match status" value="1"/>
</dbReference>
<dbReference type="InterPro" id="IPR020568">
    <property type="entry name" value="Ribosomal_Su5_D2-typ_SF"/>
</dbReference>
<dbReference type="Pfam" id="PF00183">
    <property type="entry name" value="HSP90"/>
    <property type="match status" value="1"/>
</dbReference>
<sequence length="642" mass="73001">MTTQAESYEFQVETRQLLQLMINSIYSDKDLFLRELISNASDALDKLRLERFNDDKLDVDTSDLHIRIALDAQERTLTLSDNGIGMSRDEVVDLIGKIANSGTAEFMRQMKETQREDADTEELIGRFGVGFYSSFMVADRVTLVTRRAGQTEATRWESQGEATYTLEPLDDAPQGTSITLHLKPADPEDRLFDYTDPRKVREIVTRYSDFITWPIRMESLQVPVTEEGEEPAVPELETVNSRKALWTRPASEVTEEEYAELYKRISHDWNDPLETIRLNIEGTLQYQALLFLPERATANLFSPDAKHGVQLYVNRVFVMDDCEELVPAYLRFVKGVVDSQDLALNVSREILQQDRQIESMRKRLTKRVLQAIKGLAANEAEKYAKFWDEFGRVVKEGLLQDFANRDAILEISSFETTTELADDAKRTSLRAYVERMKEGQDKIFFLTGDSRAAIENSPYMEAFRAKELEVLLLTDPIDEVWVDGIPEFDGKQFQSIAKGDIELDETQENEREERKEQFAGLLTWMGEVLTEDVKEVRLSNRLTTSPACVVSDAGDATPTLVNLYKAMGQPIPQERRILELNPTHTLVVGLRAAHEARPEDPKLAETVELVHGMALLAEGTQPDDPARFVQLLATQLGESLNK</sequence>
<evidence type="ECO:0000256" key="2">
    <source>
        <dbReference type="ARBA" id="ARBA00022741"/>
    </source>
</evidence>
<dbReference type="Proteomes" id="UP001501074">
    <property type="component" value="Unassembled WGS sequence"/>
</dbReference>
<dbReference type="Pfam" id="PF13589">
    <property type="entry name" value="HATPase_c_3"/>
    <property type="match status" value="1"/>
</dbReference>
<keyword evidence="2 5" id="KW-0547">Nucleotide-binding</keyword>
<proteinExistence type="inferred from homology"/>
<dbReference type="Gene3D" id="3.40.50.11260">
    <property type="match status" value="1"/>
</dbReference>
<evidence type="ECO:0000256" key="1">
    <source>
        <dbReference type="ARBA" id="ARBA00008239"/>
    </source>
</evidence>
<feature type="domain" description="Histidine kinase/HSP90-like ATPase" evidence="6">
    <location>
        <begin position="28"/>
        <end position="186"/>
    </location>
</feature>
<comment type="function">
    <text evidence="5">Molecular chaperone. Has ATPase activity.</text>
</comment>
<reference evidence="8" key="1">
    <citation type="journal article" date="2019" name="Int. J. Syst. Evol. Microbiol.">
        <title>The Global Catalogue of Microorganisms (GCM) 10K type strain sequencing project: providing services to taxonomists for standard genome sequencing and annotation.</title>
        <authorList>
            <consortium name="The Broad Institute Genomics Platform"/>
            <consortium name="The Broad Institute Genome Sequencing Center for Infectious Disease"/>
            <person name="Wu L."/>
            <person name="Ma J."/>
        </authorList>
    </citation>
    <scope>NUCLEOTIDE SEQUENCE [LARGE SCALE GENOMIC DNA]</scope>
    <source>
        <strain evidence="8">JCM 16902</strain>
    </source>
</reference>
<organism evidence="7 8">
    <name type="scientific">Kineosporia mesophila</name>
    <dbReference type="NCBI Taxonomy" id="566012"/>
    <lineage>
        <taxon>Bacteria</taxon>
        <taxon>Bacillati</taxon>
        <taxon>Actinomycetota</taxon>
        <taxon>Actinomycetes</taxon>
        <taxon>Kineosporiales</taxon>
        <taxon>Kineosporiaceae</taxon>
        <taxon>Kineosporia</taxon>
    </lineage>
</organism>
<dbReference type="SUPFAM" id="SSF110942">
    <property type="entry name" value="HSP90 C-terminal domain"/>
    <property type="match status" value="1"/>
</dbReference>
<keyword evidence="3 5" id="KW-0067">ATP-binding</keyword>
<protein>
    <recommendedName>
        <fullName evidence="5">Chaperone protein HtpG</fullName>
    </recommendedName>
    <alternativeName>
        <fullName evidence="5">Heat shock protein HtpG</fullName>
    </alternativeName>
    <alternativeName>
        <fullName evidence="5">High temperature protein G</fullName>
    </alternativeName>
</protein>
<keyword evidence="4 5" id="KW-0143">Chaperone</keyword>
<dbReference type="InterPro" id="IPR020575">
    <property type="entry name" value="Hsp90_N"/>
</dbReference>
<comment type="similarity">
    <text evidence="1 5">Belongs to the heat shock protein 90 family.</text>
</comment>
<evidence type="ECO:0000313" key="8">
    <source>
        <dbReference type="Proteomes" id="UP001501074"/>
    </source>
</evidence>
<evidence type="ECO:0000313" key="7">
    <source>
        <dbReference type="EMBL" id="GAA3591951.1"/>
    </source>
</evidence>
<comment type="subcellular location">
    <subcellularLocation>
        <location evidence="5">Cytoplasm</location>
    </subcellularLocation>
</comment>
<dbReference type="InterPro" id="IPR037196">
    <property type="entry name" value="HSP90_C"/>
</dbReference>
<dbReference type="Gene3D" id="1.20.120.790">
    <property type="entry name" value="Heat shock protein 90, C-terminal domain"/>
    <property type="match status" value="1"/>
</dbReference>
<dbReference type="RefSeq" id="WP_231484957.1">
    <property type="nucleotide sequence ID" value="NZ_BAAAZO010000001.1"/>
</dbReference>
<dbReference type="PRINTS" id="PR00775">
    <property type="entry name" value="HEATSHOCK90"/>
</dbReference>